<organism evidence="2 3">
    <name type="scientific">Arsukibacterium ikkense</name>
    <dbReference type="NCBI Taxonomy" id="336831"/>
    <lineage>
        <taxon>Bacteria</taxon>
        <taxon>Pseudomonadati</taxon>
        <taxon>Pseudomonadota</taxon>
        <taxon>Gammaproteobacteria</taxon>
        <taxon>Chromatiales</taxon>
        <taxon>Chromatiaceae</taxon>
        <taxon>Arsukibacterium</taxon>
    </lineage>
</organism>
<reference evidence="2 3" key="1">
    <citation type="submission" date="2015-03" db="EMBL/GenBank/DDBJ databases">
        <title>Draft genome sequences of two protease-producing strains of Arsukibacterium isolated from two cold and alkaline environments.</title>
        <authorList>
            <person name="Lylloff J.E."/>
            <person name="Skov L.B."/>
            <person name="Jepsen M."/>
            <person name="Hallin P.F."/>
            <person name="Sorensen S.J."/>
            <person name="Stougaard P."/>
            <person name="Glaring M.A."/>
        </authorList>
    </citation>
    <scope>NUCLEOTIDE SEQUENCE [LARGE SCALE GENOMIC DNA]</scope>
    <source>
        <strain evidence="2 3">GCM72</strain>
    </source>
</reference>
<keyword evidence="1" id="KW-0472">Membrane</keyword>
<evidence type="ECO:0000313" key="2">
    <source>
        <dbReference type="EMBL" id="KKO47361.1"/>
    </source>
</evidence>
<comment type="caution">
    <text evidence="2">The sequence shown here is derived from an EMBL/GenBank/DDBJ whole genome shotgun (WGS) entry which is preliminary data.</text>
</comment>
<gene>
    <name evidence="2" type="ORF">WG68_01645</name>
</gene>
<keyword evidence="1" id="KW-0812">Transmembrane</keyword>
<sequence length="66" mass="7032">MAMFSSALVFGITTLCLLAGVTCLLSALLVPAAVGPEKRFEKRLEYSMLGVAGLVVFMVLFMFGQA</sequence>
<keyword evidence="1" id="KW-1133">Transmembrane helix</keyword>
<dbReference type="STRING" id="336831.WG68_01645"/>
<name>A0A0M2V9S5_9GAMM</name>
<dbReference type="OrthoDB" id="5772948at2"/>
<protein>
    <submittedName>
        <fullName evidence="2">Uncharacterized protein</fullName>
    </submittedName>
</protein>
<dbReference type="EMBL" id="LAHO01000001">
    <property type="protein sequence ID" value="KKO47361.1"/>
    <property type="molecule type" value="Genomic_DNA"/>
</dbReference>
<proteinExistence type="predicted"/>
<dbReference type="RefSeq" id="WP_046555889.1">
    <property type="nucleotide sequence ID" value="NZ_LAHO01000001.1"/>
</dbReference>
<dbReference type="AlphaFoldDB" id="A0A0M2V9S5"/>
<keyword evidence="3" id="KW-1185">Reference proteome</keyword>
<dbReference type="Proteomes" id="UP000034228">
    <property type="component" value="Unassembled WGS sequence"/>
</dbReference>
<evidence type="ECO:0000256" key="1">
    <source>
        <dbReference type="SAM" id="Phobius"/>
    </source>
</evidence>
<accession>A0A0M2V9S5</accession>
<evidence type="ECO:0000313" key="3">
    <source>
        <dbReference type="Proteomes" id="UP000034228"/>
    </source>
</evidence>
<feature type="transmembrane region" description="Helical" evidence="1">
    <location>
        <begin position="48"/>
        <end position="64"/>
    </location>
</feature>